<evidence type="ECO:0000313" key="10">
    <source>
        <dbReference type="Proteomes" id="UP000557857"/>
    </source>
</evidence>
<gene>
    <name evidence="1" type="primary">pheS</name>
    <name evidence="5" type="ORF">A5802_002469</name>
    <name evidence="4" type="ORF">BTN92_03020</name>
    <name evidence="1" type="ORF">EM151A_1696</name>
    <name evidence="2" type="ORF">EMU01_30010</name>
    <name evidence="3" type="ORF">HI921_01250</name>
</gene>
<evidence type="ECO:0000313" key="2">
    <source>
        <dbReference type="EMBL" id="GEL81857.1"/>
    </source>
</evidence>
<dbReference type="Proteomes" id="UP000195024">
    <property type="component" value="Unassembled WGS sequence"/>
</dbReference>
<dbReference type="EMBL" id="AP019810">
    <property type="protein sequence ID" value="BBM14888.1"/>
    <property type="molecule type" value="Genomic_DNA"/>
</dbReference>
<evidence type="ECO:0000313" key="4">
    <source>
        <dbReference type="EMBL" id="ONN44409.1"/>
    </source>
</evidence>
<dbReference type="Proteomes" id="UP000189299">
    <property type="component" value="Unassembled WGS sequence"/>
</dbReference>
<dbReference type="Proteomes" id="UP000509460">
    <property type="component" value="Chromosome"/>
</dbReference>
<dbReference type="AlphaFoldDB" id="A0A1A6GAH7"/>
<dbReference type="EMBL" id="BJWA01000041">
    <property type="protein sequence ID" value="GEL81857.1"/>
    <property type="molecule type" value="Genomic_DNA"/>
</dbReference>
<dbReference type="EMBL" id="MSTR01000002">
    <property type="protein sequence ID" value="ONN44409.1"/>
    <property type="molecule type" value="Genomic_DNA"/>
</dbReference>
<evidence type="ECO:0000313" key="7">
    <source>
        <dbReference type="Proteomes" id="UP000195024"/>
    </source>
</evidence>
<dbReference type="GeneID" id="61000957"/>
<dbReference type="RefSeq" id="WP_010734416.1">
    <property type="nucleotide sequence ID" value="NZ_AP019810.1"/>
</dbReference>
<evidence type="ECO:0000313" key="1">
    <source>
        <dbReference type="EMBL" id="BBM14888.1"/>
    </source>
</evidence>
<dbReference type="Proteomes" id="UP000557857">
    <property type="component" value="Unassembled WGS sequence"/>
</dbReference>
<keyword evidence="8" id="KW-1185">Reference proteome</keyword>
<proteinExistence type="predicted"/>
<evidence type="ECO:0000313" key="6">
    <source>
        <dbReference type="Proteomes" id="UP000189299"/>
    </source>
</evidence>
<protein>
    <submittedName>
        <fullName evidence="1">Phenylalanyl-tRNA synthetase subunit alpha</fullName>
    </submittedName>
</protein>
<dbReference type="Proteomes" id="UP000321175">
    <property type="component" value="Unassembled WGS sequence"/>
</dbReference>
<dbReference type="EMBL" id="JABCAG010000002">
    <property type="protein sequence ID" value="NMP57099.1"/>
    <property type="molecule type" value="Genomic_DNA"/>
</dbReference>
<reference evidence="4 6" key="1">
    <citation type="submission" date="2016-12" db="EMBL/GenBank/DDBJ databases">
        <authorList>
            <person name="Song W.-J."/>
            <person name="Kurnit D.M."/>
        </authorList>
    </citation>
    <scope>NUCLEOTIDE SEQUENCE [LARGE SCALE GENOMIC DNA]</scope>
    <source>
        <strain evidence="4 6">CGB1038-1_S1</strain>
    </source>
</reference>
<evidence type="ECO:0000313" key="3">
    <source>
        <dbReference type="EMBL" id="NMP57099.1"/>
    </source>
</evidence>
<name>A0A1A6GAH7_ENTMU</name>
<evidence type="ECO:0000313" key="9">
    <source>
        <dbReference type="Proteomes" id="UP000509460"/>
    </source>
</evidence>
<reference evidence="1 9" key="3">
    <citation type="submission" date="2019-07" db="EMBL/GenBank/DDBJ databases">
        <title>antibiotic susceptibility of plant-derived lactic acid bacteria.</title>
        <authorList>
            <person name="Sugiyama M."/>
            <person name="Noda M."/>
        </authorList>
    </citation>
    <scope>NUCLEOTIDE SEQUENCE [LARGE SCALE GENOMIC DNA]</scope>
    <source>
        <strain evidence="1 9">15-1A</strain>
    </source>
</reference>
<organism evidence="4 6">
    <name type="scientific">Enterococcus mundtii</name>
    <dbReference type="NCBI Taxonomy" id="53346"/>
    <lineage>
        <taxon>Bacteria</taxon>
        <taxon>Bacillati</taxon>
        <taxon>Bacillota</taxon>
        <taxon>Bacilli</taxon>
        <taxon>Lactobacillales</taxon>
        <taxon>Enterococcaceae</taxon>
        <taxon>Enterococcus</taxon>
    </lineage>
</organism>
<reference evidence="3 10" key="5">
    <citation type="submission" date="2020-04" db="EMBL/GenBank/DDBJ databases">
        <authorList>
            <person name="Abaymova A."/>
            <person name="Teymurazov M."/>
            <person name="Tazyna O."/>
            <person name="Chatushin Y."/>
            <person name="Svetoch E."/>
            <person name="Pereligyn V."/>
            <person name="Pohylenko V."/>
            <person name="Platonov M."/>
            <person name="Kartsev N."/>
            <person name="Skryabin Y."/>
            <person name="Sizova A."/>
            <person name="Solomentsev V."/>
            <person name="Kislichkina A."/>
            <person name="Bogun A."/>
        </authorList>
    </citation>
    <scope>NUCLEOTIDE SEQUENCE [LARGE SCALE GENOMIC DNA]</scope>
    <source>
        <strain evidence="3">SCPM-O-B-8398</strain>
        <strain evidence="10">SCPM-O-B-8398 (E28)</strain>
    </source>
</reference>
<sequence length="98" mass="11729">MTEYIKSIYFIEETQNIEGSYIEVKTLFVDEDKEKALSIYHKLAKKKPNYFGLILSEYKIKAEDSYFYQLLKRWSKLPADFYRQVKIVNYQALAETHA</sequence>
<reference evidence="5 7" key="2">
    <citation type="submission" date="2017-05" db="EMBL/GenBank/DDBJ databases">
        <title>The Genome Sequence of Enterococcus mundtii 6B1_DIV0119.</title>
        <authorList>
            <consortium name="The Broad Institute Genomics Platform"/>
            <consortium name="The Broad Institute Genomic Center for Infectious Diseases"/>
            <person name="Earl A."/>
            <person name="Manson A."/>
            <person name="Schwartman J."/>
            <person name="Gilmore M."/>
            <person name="Abouelleil A."/>
            <person name="Cao P."/>
            <person name="Chapman S."/>
            <person name="Cusick C."/>
            <person name="Shea T."/>
            <person name="Young S."/>
            <person name="Neafsey D."/>
            <person name="Nusbaum C."/>
            <person name="Birren B."/>
        </authorList>
    </citation>
    <scope>NUCLEOTIDE SEQUENCE [LARGE SCALE GENOMIC DNA]</scope>
    <source>
        <strain evidence="5 7">6B1_DIV0119</strain>
    </source>
</reference>
<dbReference type="STRING" id="53346.A5802_002469"/>
<evidence type="ECO:0000313" key="5">
    <source>
        <dbReference type="EMBL" id="OTP25316.1"/>
    </source>
</evidence>
<dbReference type="OrthoDB" id="2192203at2"/>
<reference evidence="2 8" key="4">
    <citation type="submission" date="2019-07" db="EMBL/GenBank/DDBJ databases">
        <title>Whole genome shotgun sequence of Enterococcus mundtii NBRC 100490.</title>
        <authorList>
            <person name="Hosoyama A."/>
            <person name="Uohara A."/>
            <person name="Ohji S."/>
            <person name="Ichikawa N."/>
        </authorList>
    </citation>
    <scope>NUCLEOTIDE SEQUENCE [LARGE SCALE GENOMIC DNA]</scope>
    <source>
        <strain evidence="2 8">NBRC 100490</strain>
    </source>
</reference>
<dbReference type="EMBL" id="NGMS01000002">
    <property type="protein sequence ID" value="OTP25316.1"/>
    <property type="molecule type" value="Genomic_DNA"/>
</dbReference>
<evidence type="ECO:0000313" key="8">
    <source>
        <dbReference type="Proteomes" id="UP000321175"/>
    </source>
</evidence>
<accession>A0A1A6GAH7</accession>